<name>A0A839V3C1_9PROT</name>
<feature type="region of interest" description="Disordered" evidence="1">
    <location>
        <begin position="87"/>
        <end position="146"/>
    </location>
</feature>
<organism evidence="2 3">
    <name type="scientific">Endobacter medicaginis</name>
    <dbReference type="NCBI Taxonomy" id="1181271"/>
    <lineage>
        <taxon>Bacteria</taxon>
        <taxon>Pseudomonadati</taxon>
        <taxon>Pseudomonadota</taxon>
        <taxon>Alphaproteobacteria</taxon>
        <taxon>Acetobacterales</taxon>
        <taxon>Acetobacteraceae</taxon>
        <taxon>Endobacter</taxon>
    </lineage>
</organism>
<evidence type="ECO:0000313" key="3">
    <source>
        <dbReference type="Proteomes" id="UP000557688"/>
    </source>
</evidence>
<evidence type="ECO:0000256" key="1">
    <source>
        <dbReference type="SAM" id="MobiDB-lite"/>
    </source>
</evidence>
<dbReference type="AlphaFoldDB" id="A0A839V3C1"/>
<dbReference type="RefSeq" id="WP_218062184.1">
    <property type="nucleotide sequence ID" value="NZ_JABXXQ010000540.1"/>
</dbReference>
<dbReference type="Proteomes" id="UP000557688">
    <property type="component" value="Unassembled WGS sequence"/>
</dbReference>
<feature type="compositionally biased region" description="Basic and acidic residues" evidence="1">
    <location>
        <begin position="91"/>
        <end position="101"/>
    </location>
</feature>
<proteinExistence type="predicted"/>
<dbReference type="EMBL" id="JACHXV010000016">
    <property type="protein sequence ID" value="MBB3175030.1"/>
    <property type="molecule type" value="Genomic_DNA"/>
</dbReference>
<reference evidence="2 3" key="1">
    <citation type="submission" date="2020-08" db="EMBL/GenBank/DDBJ databases">
        <title>Genomic Encyclopedia of Type Strains, Phase III (KMG-III): the genomes of soil and plant-associated and newly described type strains.</title>
        <authorList>
            <person name="Whitman W."/>
        </authorList>
    </citation>
    <scope>NUCLEOTIDE SEQUENCE [LARGE SCALE GENOMIC DNA]</scope>
    <source>
        <strain evidence="2 3">CECT 8088</strain>
    </source>
</reference>
<gene>
    <name evidence="2" type="ORF">FHR90_002877</name>
</gene>
<comment type="caution">
    <text evidence="2">The sequence shown here is derived from an EMBL/GenBank/DDBJ whole genome shotgun (WGS) entry which is preliminary data.</text>
</comment>
<evidence type="ECO:0000313" key="2">
    <source>
        <dbReference type="EMBL" id="MBB3175030.1"/>
    </source>
</evidence>
<sequence length="146" mass="16385">MTYDESKVRLFRILGAIFTDMAPPSGGGEATAIDVVAELGRIEVAYRVREDSAAPLALPGQIIMGGAELTPSDLNAWEGKLAAVTRRRDKHLQARRREPFRRPRSSPSVQDDRRPWVVDGSRHRNAGRCRRRADDDFRTPSFARTL</sequence>
<accession>A0A839V3C1</accession>
<protein>
    <submittedName>
        <fullName evidence="2">Uncharacterized protein</fullName>
    </submittedName>
</protein>
<feature type="compositionally biased region" description="Basic and acidic residues" evidence="1">
    <location>
        <begin position="110"/>
        <end position="122"/>
    </location>
</feature>
<keyword evidence="3" id="KW-1185">Reference proteome</keyword>